<dbReference type="InterPro" id="IPR012337">
    <property type="entry name" value="RNaseH-like_sf"/>
</dbReference>
<dbReference type="InterPro" id="IPR052408">
    <property type="entry name" value="Exonuclease_MUT-7-like"/>
</dbReference>
<dbReference type="GO" id="GO:0008408">
    <property type="term" value="F:3'-5' exonuclease activity"/>
    <property type="evidence" value="ECO:0007669"/>
    <property type="project" value="InterPro"/>
</dbReference>
<reference evidence="2 3" key="1">
    <citation type="submission" date="2018-11" db="EMBL/GenBank/DDBJ databases">
        <authorList>
            <consortium name="Pathogen Informatics"/>
        </authorList>
    </citation>
    <scope>NUCLEOTIDE SEQUENCE [LARGE SCALE GENOMIC DNA]</scope>
</reference>
<dbReference type="OrthoDB" id="18193at2759"/>
<dbReference type="PANTHER" id="PTHR47765">
    <property type="entry name" value="3'-5' EXONUCLEASE DOMAIN-CONTAINING PROTEIN"/>
    <property type="match status" value="1"/>
</dbReference>
<feature type="domain" description="3'-5' exonuclease" evidence="1">
    <location>
        <begin position="22"/>
        <end position="98"/>
    </location>
</feature>
<dbReference type="Pfam" id="PF01612">
    <property type="entry name" value="DNA_pol_A_exo1"/>
    <property type="match status" value="1"/>
</dbReference>
<organism evidence="2 3">
    <name type="scientific">Strongylus vulgaris</name>
    <name type="common">Blood worm</name>
    <dbReference type="NCBI Taxonomy" id="40348"/>
    <lineage>
        <taxon>Eukaryota</taxon>
        <taxon>Metazoa</taxon>
        <taxon>Ecdysozoa</taxon>
        <taxon>Nematoda</taxon>
        <taxon>Chromadorea</taxon>
        <taxon>Rhabditida</taxon>
        <taxon>Rhabditina</taxon>
        <taxon>Rhabditomorpha</taxon>
        <taxon>Strongyloidea</taxon>
        <taxon>Strongylidae</taxon>
        <taxon>Strongylus</taxon>
    </lineage>
</organism>
<gene>
    <name evidence="2" type="ORF">SVUK_LOCUS7693</name>
</gene>
<sequence>MERRAEDAGDEGTELIPGYPIVVVEDRENFQKLVAKLENQEFIGIDSEWKAQYMCANESVALLQIAIIDAVYLVDFCALEKKLSENDWDALLRTLLCSRARKLGILGFFPYKLDYIREL</sequence>
<dbReference type="Proteomes" id="UP000270094">
    <property type="component" value="Unassembled WGS sequence"/>
</dbReference>
<evidence type="ECO:0000259" key="1">
    <source>
        <dbReference type="Pfam" id="PF01612"/>
    </source>
</evidence>
<dbReference type="GO" id="GO:0006139">
    <property type="term" value="P:nucleobase-containing compound metabolic process"/>
    <property type="evidence" value="ECO:0007669"/>
    <property type="project" value="InterPro"/>
</dbReference>
<protein>
    <recommendedName>
        <fullName evidence="1">3'-5' exonuclease domain-containing protein</fullName>
    </recommendedName>
</protein>
<dbReference type="GO" id="GO:0003676">
    <property type="term" value="F:nucleic acid binding"/>
    <property type="evidence" value="ECO:0007669"/>
    <property type="project" value="InterPro"/>
</dbReference>
<dbReference type="EMBL" id="UYYB01026745">
    <property type="protein sequence ID" value="VDM72695.1"/>
    <property type="molecule type" value="Genomic_DNA"/>
</dbReference>
<dbReference type="AlphaFoldDB" id="A0A3P7KQ17"/>
<accession>A0A3P7KQ17</accession>
<evidence type="ECO:0000313" key="2">
    <source>
        <dbReference type="EMBL" id="VDM72695.1"/>
    </source>
</evidence>
<keyword evidence="3" id="KW-1185">Reference proteome</keyword>
<dbReference type="SUPFAM" id="SSF53098">
    <property type="entry name" value="Ribonuclease H-like"/>
    <property type="match status" value="1"/>
</dbReference>
<evidence type="ECO:0000313" key="3">
    <source>
        <dbReference type="Proteomes" id="UP000270094"/>
    </source>
</evidence>
<dbReference type="InterPro" id="IPR002562">
    <property type="entry name" value="3'-5'_exonuclease_dom"/>
</dbReference>
<dbReference type="PANTHER" id="PTHR47765:SF2">
    <property type="entry name" value="EXONUCLEASE MUT-7 HOMOLOG"/>
    <property type="match status" value="1"/>
</dbReference>
<dbReference type="InterPro" id="IPR036397">
    <property type="entry name" value="RNaseH_sf"/>
</dbReference>
<proteinExistence type="predicted"/>
<dbReference type="Gene3D" id="3.30.420.10">
    <property type="entry name" value="Ribonuclease H-like superfamily/Ribonuclease H"/>
    <property type="match status" value="1"/>
</dbReference>
<name>A0A3P7KQ17_STRVU</name>